<evidence type="ECO:0000259" key="1">
    <source>
        <dbReference type="Pfam" id="PF00903"/>
    </source>
</evidence>
<evidence type="ECO:0000313" key="3">
    <source>
        <dbReference type="Proteomes" id="UP001597264"/>
    </source>
</evidence>
<evidence type="ECO:0000313" key="2">
    <source>
        <dbReference type="EMBL" id="MFD1218266.1"/>
    </source>
</evidence>
<dbReference type="Proteomes" id="UP001597264">
    <property type="component" value="Unassembled WGS sequence"/>
</dbReference>
<keyword evidence="3" id="KW-1185">Reference proteome</keyword>
<dbReference type="SUPFAM" id="SSF54593">
    <property type="entry name" value="Glyoxalase/Bleomycin resistance protein/Dihydroxybiphenyl dioxygenase"/>
    <property type="match status" value="1"/>
</dbReference>
<accession>A0ABW3UEI6</accession>
<organism evidence="2 3">
    <name type="scientific">Microbulbifer celer</name>
    <dbReference type="NCBI Taxonomy" id="435905"/>
    <lineage>
        <taxon>Bacteria</taxon>
        <taxon>Pseudomonadati</taxon>
        <taxon>Pseudomonadota</taxon>
        <taxon>Gammaproteobacteria</taxon>
        <taxon>Cellvibrionales</taxon>
        <taxon>Microbulbiferaceae</taxon>
        <taxon>Microbulbifer</taxon>
    </lineage>
</organism>
<reference evidence="3" key="1">
    <citation type="journal article" date="2019" name="Int. J. Syst. Evol. Microbiol.">
        <title>The Global Catalogue of Microorganisms (GCM) 10K type strain sequencing project: providing services to taxonomists for standard genome sequencing and annotation.</title>
        <authorList>
            <consortium name="The Broad Institute Genomics Platform"/>
            <consortium name="The Broad Institute Genome Sequencing Center for Infectious Disease"/>
            <person name="Wu L."/>
            <person name="Ma J."/>
        </authorList>
    </citation>
    <scope>NUCLEOTIDE SEQUENCE [LARGE SCALE GENOMIC DNA]</scope>
    <source>
        <strain evidence="3">CCUG 54356</strain>
    </source>
</reference>
<dbReference type="InterPro" id="IPR029068">
    <property type="entry name" value="Glyas_Bleomycin-R_OHBP_Dase"/>
</dbReference>
<sequence>MSQFLGLRTVIYGVSDIAEAKAWYTVLLEQEPYFDSECYVGFNVGGFELGLNPDARNITSRADGVVAYWGVTDIAAQVDRLNGLGARQHSEVVDVGEGILMASFLDPFGNVFGLIENPHFALAEGGSSAPPQSNPLES</sequence>
<dbReference type="InterPro" id="IPR004360">
    <property type="entry name" value="Glyas_Fos-R_dOase_dom"/>
</dbReference>
<name>A0ABW3UEI6_9GAMM</name>
<dbReference type="Pfam" id="PF00903">
    <property type="entry name" value="Glyoxalase"/>
    <property type="match status" value="1"/>
</dbReference>
<protein>
    <submittedName>
        <fullName evidence="2">VOC family protein</fullName>
    </submittedName>
</protein>
<proteinExistence type="predicted"/>
<dbReference type="Gene3D" id="3.10.180.10">
    <property type="entry name" value="2,3-Dihydroxybiphenyl 1,2-Dioxygenase, domain 1"/>
    <property type="match status" value="1"/>
</dbReference>
<gene>
    <name evidence="2" type="ORF">ACFQ2X_16815</name>
</gene>
<dbReference type="RefSeq" id="WP_230435843.1">
    <property type="nucleotide sequence ID" value="NZ_CP087715.1"/>
</dbReference>
<feature type="domain" description="Glyoxalase/fosfomycin resistance/dioxygenase" evidence="1">
    <location>
        <begin position="10"/>
        <end position="112"/>
    </location>
</feature>
<comment type="caution">
    <text evidence="2">The sequence shown here is derived from an EMBL/GenBank/DDBJ whole genome shotgun (WGS) entry which is preliminary data.</text>
</comment>
<dbReference type="EMBL" id="JBHTLR010000033">
    <property type="protein sequence ID" value="MFD1218266.1"/>
    <property type="molecule type" value="Genomic_DNA"/>
</dbReference>